<name>A0A2T7WRY4_MICTE</name>
<gene>
    <name evidence="3" type="ORF">DC432_05060</name>
</gene>
<accession>A0A2T7WRY4</accession>
<sequence length="107" mass="10477">MRSPLIATTVAALLVTGGAAPAFAASPVFAEPAPVLVVSPIDAATSASVPLVASSGVVEDGPAQTDPDPEAEGGRLAFVLVPLLAAAVVVVGAIVVIARGRRGRRGD</sequence>
<evidence type="ECO:0000313" key="4">
    <source>
        <dbReference type="Proteomes" id="UP000244649"/>
    </source>
</evidence>
<dbReference type="RefSeq" id="WP_116536937.1">
    <property type="nucleotide sequence ID" value="NZ_QDFT01000008.1"/>
</dbReference>
<feature type="signal peptide" evidence="2">
    <location>
        <begin position="1"/>
        <end position="24"/>
    </location>
</feature>
<comment type="caution">
    <text evidence="3">The sequence shown here is derived from an EMBL/GenBank/DDBJ whole genome shotgun (WGS) entry which is preliminary data.</text>
</comment>
<feature type="chain" id="PRO_5015705003" evidence="2">
    <location>
        <begin position="25"/>
        <end position="107"/>
    </location>
</feature>
<evidence type="ECO:0000256" key="1">
    <source>
        <dbReference type="SAM" id="Phobius"/>
    </source>
</evidence>
<organism evidence="3 4">
    <name type="scientific">Microbacterium testaceum</name>
    <name type="common">Aureobacterium testaceum</name>
    <name type="synonym">Brevibacterium testaceum</name>
    <dbReference type="NCBI Taxonomy" id="2033"/>
    <lineage>
        <taxon>Bacteria</taxon>
        <taxon>Bacillati</taxon>
        <taxon>Actinomycetota</taxon>
        <taxon>Actinomycetes</taxon>
        <taxon>Micrococcales</taxon>
        <taxon>Microbacteriaceae</taxon>
        <taxon>Microbacterium</taxon>
    </lineage>
</organism>
<keyword evidence="1" id="KW-1133">Transmembrane helix</keyword>
<dbReference type="Proteomes" id="UP000244649">
    <property type="component" value="Unassembled WGS sequence"/>
</dbReference>
<evidence type="ECO:0000256" key="2">
    <source>
        <dbReference type="SAM" id="SignalP"/>
    </source>
</evidence>
<evidence type="ECO:0000313" key="3">
    <source>
        <dbReference type="EMBL" id="PVE76977.1"/>
    </source>
</evidence>
<feature type="transmembrane region" description="Helical" evidence="1">
    <location>
        <begin position="76"/>
        <end position="98"/>
    </location>
</feature>
<keyword evidence="2" id="KW-0732">Signal</keyword>
<keyword evidence="1" id="KW-0812">Transmembrane</keyword>
<dbReference type="EMBL" id="QDFT01000008">
    <property type="protein sequence ID" value="PVE76977.1"/>
    <property type="molecule type" value="Genomic_DNA"/>
</dbReference>
<reference evidence="3 4" key="1">
    <citation type="submission" date="2018-04" db="EMBL/GenBank/DDBJ databases">
        <authorList>
            <person name="Go L.Y."/>
            <person name="Mitchell J.A."/>
        </authorList>
    </citation>
    <scope>NUCLEOTIDE SEQUENCE [LARGE SCALE GENOMIC DNA]</scope>
    <source>
        <strain evidence="3 4">TPD7010</strain>
    </source>
</reference>
<dbReference type="AlphaFoldDB" id="A0A2T7WRY4"/>
<protein>
    <submittedName>
        <fullName evidence="3">Uncharacterized protein</fullName>
    </submittedName>
</protein>
<proteinExistence type="predicted"/>
<keyword evidence="1" id="KW-0472">Membrane</keyword>